<feature type="coiled-coil region" evidence="9">
    <location>
        <begin position="441"/>
        <end position="525"/>
    </location>
</feature>
<dbReference type="GO" id="GO:0005634">
    <property type="term" value="C:nucleus"/>
    <property type="evidence" value="ECO:0007669"/>
    <property type="project" value="UniProtKB-SubCell"/>
</dbReference>
<evidence type="ECO:0000256" key="9">
    <source>
        <dbReference type="SAM" id="Coils"/>
    </source>
</evidence>
<dbReference type="GO" id="GO:0031262">
    <property type="term" value="C:Ndc80 complex"/>
    <property type="evidence" value="ECO:0007669"/>
    <property type="project" value="UniProtKB-UniRule"/>
</dbReference>
<comment type="subcellular location">
    <subcellularLocation>
        <location evidence="8">Chromosome</location>
        <location evidence="8">Centromere</location>
        <location evidence="8">Kinetochore</location>
    </subcellularLocation>
    <subcellularLocation>
        <location evidence="8">Nucleus</location>
    </subcellularLocation>
</comment>
<feature type="coiled-coil region" evidence="9">
    <location>
        <begin position="209"/>
        <end position="347"/>
    </location>
</feature>
<evidence type="ECO:0000313" key="12">
    <source>
        <dbReference type="Proteomes" id="UP000515211"/>
    </source>
</evidence>
<reference evidence="12" key="1">
    <citation type="journal article" date="2016" name="Nat. Genet.">
        <title>The genome sequences of Arachis duranensis and Arachis ipaensis, the diploid ancestors of cultivated peanut.</title>
        <authorList>
            <person name="Bertioli D.J."/>
            <person name="Cannon S.B."/>
            <person name="Froenicke L."/>
            <person name="Huang G."/>
            <person name="Farmer A.D."/>
            <person name="Cannon E.K."/>
            <person name="Liu X."/>
            <person name="Gao D."/>
            <person name="Clevenger J."/>
            <person name="Dash S."/>
            <person name="Ren L."/>
            <person name="Moretzsohn M.C."/>
            <person name="Shirasawa K."/>
            <person name="Huang W."/>
            <person name="Vidigal B."/>
            <person name="Abernathy B."/>
            <person name="Chu Y."/>
            <person name="Niederhuth C.E."/>
            <person name="Umale P."/>
            <person name="Araujo A.C."/>
            <person name="Kozik A."/>
            <person name="Kim K.D."/>
            <person name="Burow M.D."/>
            <person name="Varshney R.K."/>
            <person name="Wang X."/>
            <person name="Zhang X."/>
            <person name="Barkley N."/>
            <person name="Guimaraes P.M."/>
            <person name="Isobe S."/>
            <person name="Guo B."/>
            <person name="Liao B."/>
            <person name="Stalker H.T."/>
            <person name="Schmitz R.J."/>
            <person name="Scheffler B.E."/>
            <person name="Leal-Bertioli S.C."/>
            <person name="Xun X."/>
            <person name="Jackson S.A."/>
            <person name="Michelmore R."/>
            <person name="Ozias-Akins P."/>
        </authorList>
    </citation>
    <scope>NUCLEOTIDE SEQUENCE [LARGE SCALE GENOMIC DNA]</scope>
    <source>
        <strain evidence="12">cv. V14167</strain>
    </source>
</reference>
<keyword evidence="12" id="KW-1185">Reference proteome</keyword>
<keyword evidence="2 8" id="KW-0158">Chromosome</keyword>
<dbReference type="KEGG" id="adu:107468768"/>
<evidence type="ECO:0000256" key="3">
    <source>
        <dbReference type="ARBA" id="ARBA00022618"/>
    </source>
</evidence>
<keyword evidence="3 8" id="KW-0132">Cell division</keyword>
<evidence type="ECO:0000256" key="1">
    <source>
        <dbReference type="ARBA" id="ARBA00007050"/>
    </source>
</evidence>
<comment type="similarity">
    <text evidence="1 8">Belongs to the NDC80/HEC1 family.</text>
</comment>
<evidence type="ECO:0000259" key="11">
    <source>
        <dbReference type="Pfam" id="PF03801"/>
    </source>
</evidence>
<dbReference type="InterPro" id="IPR038273">
    <property type="entry name" value="Ndc80_sf"/>
</dbReference>
<dbReference type="AlphaFoldDB" id="A0A9C6TJJ4"/>
<dbReference type="RefSeq" id="XP_052111492.1">
    <property type="nucleotide sequence ID" value="XM_052255532.1"/>
</dbReference>
<dbReference type="InterPro" id="IPR055260">
    <property type="entry name" value="Ndc80_CH"/>
</dbReference>
<dbReference type="GO" id="GO:0051315">
    <property type="term" value="P:attachment of mitotic spindle microtubules to kinetochore"/>
    <property type="evidence" value="ECO:0007669"/>
    <property type="project" value="UniProtKB-UniRule"/>
</dbReference>
<evidence type="ECO:0000256" key="5">
    <source>
        <dbReference type="ARBA" id="ARBA00023054"/>
    </source>
</evidence>
<keyword evidence="7 8" id="KW-0137">Centromere</keyword>
<keyword evidence="8" id="KW-0539">Nucleus</keyword>
<dbReference type="Pfam" id="PF03801">
    <property type="entry name" value="Ndc80_HEC"/>
    <property type="match status" value="1"/>
</dbReference>
<evidence type="ECO:0000256" key="8">
    <source>
        <dbReference type="RuleBase" id="RU368072"/>
    </source>
</evidence>
<feature type="compositionally biased region" description="Basic and acidic residues" evidence="10">
    <location>
        <begin position="24"/>
        <end position="35"/>
    </location>
</feature>
<keyword evidence="4 8" id="KW-0498">Mitosis</keyword>
<proteinExistence type="inferred from homology"/>
<dbReference type="PANTHER" id="PTHR46681:SF1">
    <property type="entry name" value="KINETOCHORE PROTEIN NDC80 HOMOLOG"/>
    <property type="match status" value="1"/>
</dbReference>
<gene>
    <name evidence="13" type="primary">LOC107468768</name>
</gene>
<evidence type="ECO:0000256" key="10">
    <source>
        <dbReference type="SAM" id="MobiDB-lite"/>
    </source>
</evidence>
<feature type="compositionally biased region" description="Low complexity" evidence="10">
    <location>
        <begin position="36"/>
        <end position="45"/>
    </location>
</feature>
<feature type="domain" description="Kinetochore protein Ndc80 CH" evidence="11">
    <location>
        <begin position="58"/>
        <end position="164"/>
    </location>
</feature>
<dbReference type="InterPro" id="IPR055307">
    <property type="entry name" value="NDC80_plants"/>
</dbReference>
<evidence type="ECO:0000256" key="2">
    <source>
        <dbReference type="ARBA" id="ARBA00022454"/>
    </source>
</evidence>
<sequence length="605" mass="69572">MRPGAGSRRQPNDSFIPPPTPLDFHQRNQFPRDSDASFASSRPSSAGGGAGRTRFEDYKERHFQQTVISAINSFLLSRNFPISFKSGGTTPSAKDILETLKFLLREIEYPVSKLEEDLPRLLKRLNYPFKLNKSILKSPAAPHQWPYLLALIHWLVQIASFSSHLSQSTSNTVSSLLQVNLVHQYTLNSYLNYIKGRDDVVEELELDIMDKLNHQKALAQEKLEDANNELKSLRDDLERLRLHPVKKEELEKTKGMLEDDVKKFNLLIEDVGRKIEEMEKVLAEKEKVLEAKERENLRVCEENKELRRTVEAQPVNARDVERMKRELQALEREIQEGELARNVWEDKFWEIENNLSHKFKELEVLALDCNQELRRLKIGDDIQYQLNAKGTTPAEIMGFDHKLSLKPALNSYTEDIKKTSMARLEELISYQQMSNENAARLEGKRNNVATLQSQIDKMEAELNTIKNETQDYVNRCSAEAKRMLEDVHVAGHDLDIMEREAAEVLKAAQLNLQEAIKQSEEEIQMRARELLKLVDSVSKYKEYVGSKISEMNRELSETATAVSEAYRGSFPSQFTNILNTNRQPETQKLDIPATKMGGRDKETKS</sequence>
<feature type="region of interest" description="Disordered" evidence="10">
    <location>
        <begin position="1"/>
        <end position="53"/>
    </location>
</feature>
<evidence type="ECO:0000256" key="6">
    <source>
        <dbReference type="ARBA" id="ARBA00023306"/>
    </source>
</evidence>
<dbReference type="PANTHER" id="PTHR46681">
    <property type="entry name" value="KINETOCHORE PROTEIN NDC80 HOMOLOG"/>
    <property type="match status" value="1"/>
</dbReference>
<comment type="subunit">
    <text evidence="8">Component of the NDC80 complex.</text>
</comment>
<name>A0A9C6TJJ4_ARADU</name>
<dbReference type="GO" id="GO:0051301">
    <property type="term" value="P:cell division"/>
    <property type="evidence" value="ECO:0007669"/>
    <property type="project" value="UniProtKB-UniRule"/>
</dbReference>
<keyword evidence="8" id="KW-0995">Kinetochore</keyword>
<protein>
    <recommendedName>
        <fullName evidence="8">Kinetochore protein NDC80</fullName>
    </recommendedName>
</protein>
<accession>A0A9C6TJJ4</accession>
<dbReference type="Proteomes" id="UP000515211">
    <property type="component" value="Chromosome 10"/>
</dbReference>
<comment type="function">
    <text evidence="8">Acts as a component of the essential kinetochore-associated NDC80 complex, which is required for chromosome segregation and spindle checkpoint activity.</text>
</comment>
<evidence type="ECO:0000313" key="13">
    <source>
        <dbReference type="RefSeq" id="XP_052111492.1"/>
    </source>
</evidence>
<keyword evidence="5 9" id="KW-0175">Coiled coil</keyword>
<dbReference type="GeneID" id="107468768"/>
<feature type="region of interest" description="Disordered" evidence="10">
    <location>
        <begin position="584"/>
        <end position="605"/>
    </location>
</feature>
<evidence type="ECO:0000256" key="7">
    <source>
        <dbReference type="ARBA" id="ARBA00023328"/>
    </source>
</evidence>
<dbReference type="Gene3D" id="1.10.418.30">
    <property type="entry name" value="Ncd80 complex, Ncd80 subunit"/>
    <property type="match status" value="1"/>
</dbReference>
<organism evidence="12 13">
    <name type="scientific">Arachis duranensis</name>
    <name type="common">Wild peanut</name>
    <dbReference type="NCBI Taxonomy" id="130453"/>
    <lineage>
        <taxon>Eukaryota</taxon>
        <taxon>Viridiplantae</taxon>
        <taxon>Streptophyta</taxon>
        <taxon>Embryophyta</taxon>
        <taxon>Tracheophyta</taxon>
        <taxon>Spermatophyta</taxon>
        <taxon>Magnoliopsida</taxon>
        <taxon>eudicotyledons</taxon>
        <taxon>Gunneridae</taxon>
        <taxon>Pentapetalae</taxon>
        <taxon>rosids</taxon>
        <taxon>fabids</taxon>
        <taxon>Fabales</taxon>
        <taxon>Fabaceae</taxon>
        <taxon>Papilionoideae</taxon>
        <taxon>50 kb inversion clade</taxon>
        <taxon>dalbergioids sensu lato</taxon>
        <taxon>Dalbergieae</taxon>
        <taxon>Pterocarpus clade</taxon>
        <taxon>Arachis</taxon>
    </lineage>
</organism>
<evidence type="ECO:0000256" key="4">
    <source>
        <dbReference type="ARBA" id="ARBA00022776"/>
    </source>
</evidence>
<reference evidence="13" key="2">
    <citation type="submission" date="2025-08" db="UniProtKB">
        <authorList>
            <consortium name="RefSeq"/>
        </authorList>
    </citation>
    <scope>IDENTIFICATION</scope>
    <source>
        <tissue evidence="13">Whole plant</tissue>
    </source>
</reference>
<keyword evidence="6 8" id="KW-0131">Cell cycle</keyword>